<name>A0A6J5L1D7_9CAUD</name>
<gene>
    <name evidence="1" type="ORF">UFOVP75_57</name>
</gene>
<dbReference type="EMBL" id="LR796209">
    <property type="protein sequence ID" value="CAB4127047.1"/>
    <property type="molecule type" value="Genomic_DNA"/>
</dbReference>
<reference evidence="1" key="1">
    <citation type="submission" date="2020-04" db="EMBL/GenBank/DDBJ databases">
        <authorList>
            <person name="Chiriac C."/>
            <person name="Salcher M."/>
            <person name="Ghai R."/>
            <person name="Kavagutti S V."/>
        </authorList>
    </citation>
    <scope>NUCLEOTIDE SEQUENCE</scope>
</reference>
<proteinExistence type="predicted"/>
<organism evidence="1">
    <name type="scientific">uncultured Caudovirales phage</name>
    <dbReference type="NCBI Taxonomy" id="2100421"/>
    <lineage>
        <taxon>Viruses</taxon>
        <taxon>Duplodnaviria</taxon>
        <taxon>Heunggongvirae</taxon>
        <taxon>Uroviricota</taxon>
        <taxon>Caudoviricetes</taxon>
        <taxon>Peduoviridae</taxon>
        <taxon>Maltschvirus</taxon>
        <taxon>Maltschvirus maltsch</taxon>
    </lineage>
</organism>
<sequence>MVDIVRVEIPIIGTDIVMRRIQDGTVYFQDSRGLMVSPAPNIPAVVWYSGAQEFRDLAGKLHRDFDEPAFISKHYRTWHIHGVLSRPIERGPACITFDAEGKIKSMTYYVDGKRVDPNAPPKLLTGN</sequence>
<accession>A0A6J5L1D7</accession>
<evidence type="ECO:0000313" key="1">
    <source>
        <dbReference type="EMBL" id="CAB4127047.1"/>
    </source>
</evidence>
<protein>
    <submittedName>
        <fullName evidence="1">Uncharacterized protein</fullName>
    </submittedName>
</protein>